<comment type="caution">
    <text evidence="7">The sequence shown here is derived from an EMBL/GenBank/DDBJ whole genome shotgun (WGS) entry which is preliminary data.</text>
</comment>
<dbReference type="InterPro" id="IPR000847">
    <property type="entry name" value="LysR_HTH_N"/>
</dbReference>
<evidence type="ECO:0000313" key="7">
    <source>
        <dbReference type="EMBL" id="MBC3213597.1"/>
    </source>
</evidence>
<sequence length="311" mass="34414">MMNLMHWRLLVAVADSKNVSRAAERYGITQSGASQALTQMEESLGVKVFVRDRRETTVTAIGEQIIERARRMLSEFESIQNLVDISRGCHLGRIKLASFPSVFASFLPDLLQTFSRMHPSVEIVSLEGTDEEVEQWLASDSIDLGVVMNPDEKRQALSLGRDTWVAVVPVTHKLARRSSLSTVSLRELVEEPFILATGGCYLNGQSLVEREGLALKDIKITVRDWTTAFALIGEGMGISIVPASTLPLDRRGMRVFELSKPIYREFGLVCSQTGQNSPSAQTLLNEIRKSTLGLNIPMTIRGAETKPLVPT</sequence>
<keyword evidence="4" id="KW-0238">DNA-binding</keyword>
<dbReference type="PANTHER" id="PTHR30419">
    <property type="entry name" value="HTH-TYPE TRANSCRIPTIONAL REGULATOR YBHD"/>
    <property type="match status" value="1"/>
</dbReference>
<evidence type="ECO:0000256" key="5">
    <source>
        <dbReference type="ARBA" id="ARBA00023163"/>
    </source>
</evidence>
<name>A0AAP2FFM0_SERFO</name>
<dbReference type="PROSITE" id="PS50931">
    <property type="entry name" value="HTH_LYSR"/>
    <property type="match status" value="1"/>
</dbReference>
<evidence type="ECO:0000256" key="4">
    <source>
        <dbReference type="ARBA" id="ARBA00023125"/>
    </source>
</evidence>
<evidence type="ECO:0000313" key="8">
    <source>
        <dbReference type="Proteomes" id="UP000659084"/>
    </source>
</evidence>
<dbReference type="InterPro" id="IPR036388">
    <property type="entry name" value="WH-like_DNA-bd_sf"/>
</dbReference>
<dbReference type="FunFam" id="1.10.10.10:FF:000001">
    <property type="entry name" value="LysR family transcriptional regulator"/>
    <property type="match status" value="1"/>
</dbReference>
<organism evidence="7 8">
    <name type="scientific">Serratia fonticola</name>
    <dbReference type="NCBI Taxonomy" id="47917"/>
    <lineage>
        <taxon>Bacteria</taxon>
        <taxon>Pseudomonadati</taxon>
        <taxon>Pseudomonadota</taxon>
        <taxon>Gammaproteobacteria</taxon>
        <taxon>Enterobacterales</taxon>
        <taxon>Yersiniaceae</taxon>
        <taxon>Serratia</taxon>
    </lineage>
</organism>
<evidence type="ECO:0000256" key="3">
    <source>
        <dbReference type="ARBA" id="ARBA00023015"/>
    </source>
</evidence>
<proteinExistence type="inferred from homology"/>
<dbReference type="GO" id="GO:0003677">
    <property type="term" value="F:DNA binding"/>
    <property type="evidence" value="ECO:0007669"/>
    <property type="project" value="UniProtKB-KW"/>
</dbReference>
<comment type="similarity">
    <text evidence="1">Belongs to the LysR transcriptional regulatory family.</text>
</comment>
<dbReference type="PANTHER" id="PTHR30419:SF28">
    <property type="entry name" value="HTH-TYPE TRANSCRIPTIONAL REGULATOR BSDA"/>
    <property type="match status" value="1"/>
</dbReference>
<reference evidence="7" key="1">
    <citation type="submission" date="2020-08" db="EMBL/GenBank/DDBJ databases">
        <title>Food and environmental bacterial isolates.</title>
        <authorList>
            <person name="Richter L."/>
            <person name="Du Plessis E.M."/>
            <person name="Duvenage S."/>
            <person name="Allam M."/>
            <person name="Korsten L."/>
        </authorList>
    </citation>
    <scope>NUCLEOTIDE SEQUENCE</scope>
    <source>
        <strain evidence="7">UPMP2127</strain>
    </source>
</reference>
<accession>A0AAP2FFM0</accession>
<dbReference type="Proteomes" id="UP000659084">
    <property type="component" value="Unassembled WGS sequence"/>
</dbReference>
<keyword evidence="2" id="KW-0678">Repressor</keyword>
<evidence type="ECO:0000256" key="1">
    <source>
        <dbReference type="ARBA" id="ARBA00009437"/>
    </source>
</evidence>
<protein>
    <submittedName>
        <fullName evidence="7">LysR family transcriptional regulator</fullName>
    </submittedName>
</protein>
<keyword evidence="3" id="KW-0805">Transcription regulation</keyword>
<dbReference type="AlphaFoldDB" id="A0AAP2FFM0"/>
<dbReference type="InterPro" id="IPR036390">
    <property type="entry name" value="WH_DNA-bd_sf"/>
</dbReference>
<dbReference type="InterPro" id="IPR005119">
    <property type="entry name" value="LysR_subst-bd"/>
</dbReference>
<feature type="domain" description="HTH lysR-type" evidence="6">
    <location>
        <begin position="2"/>
        <end position="59"/>
    </location>
</feature>
<gene>
    <name evidence="7" type="ORF">H8J20_15720</name>
</gene>
<dbReference type="EMBL" id="JACNYO010000016">
    <property type="protein sequence ID" value="MBC3213597.1"/>
    <property type="molecule type" value="Genomic_DNA"/>
</dbReference>
<dbReference type="Gene3D" id="3.40.190.290">
    <property type="match status" value="1"/>
</dbReference>
<evidence type="ECO:0000259" key="6">
    <source>
        <dbReference type="PROSITE" id="PS50931"/>
    </source>
</evidence>
<dbReference type="RefSeq" id="WP_021807004.1">
    <property type="nucleotide sequence ID" value="NZ_CP050171.1"/>
</dbReference>
<dbReference type="InterPro" id="IPR050950">
    <property type="entry name" value="HTH-type_LysR_regulators"/>
</dbReference>
<dbReference type="Pfam" id="PF03466">
    <property type="entry name" value="LysR_substrate"/>
    <property type="match status" value="1"/>
</dbReference>
<dbReference type="GO" id="GO:0005829">
    <property type="term" value="C:cytosol"/>
    <property type="evidence" value="ECO:0007669"/>
    <property type="project" value="TreeGrafter"/>
</dbReference>
<dbReference type="Gene3D" id="1.10.10.10">
    <property type="entry name" value="Winged helix-like DNA-binding domain superfamily/Winged helix DNA-binding domain"/>
    <property type="match status" value="1"/>
</dbReference>
<evidence type="ECO:0000256" key="2">
    <source>
        <dbReference type="ARBA" id="ARBA00022491"/>
    </source>
</evidence>
<dbReference type="GO" id="GO:0003700">
    <property type="term" value="F:DNA-binding transcription factor activity"/>
    <property type="evidence" value="ECO:0007669"/>
    <property type="project" value="InterPro"/>
</dbReference>
<dbReference type="CDD" id="cd05466">
    <property type="entry name" value="PBP2_LTTR_substrate"/>
    <property type="match status" value="1"/>
</dbReference>
<dbReference type="Pfam" id="PF00126">
    <property type="entry name" value="HTH_1"/>
    <property type="match status" value="1"/>
</dbReference>
<dbReference type="SUPFAM" id="SSF46785">
    <property type="entry name" value="Winged helix' DNA-binding domain"/>
    <property type="match status" value="1"/>
</dbReference>
<dbReference type="SUPFAM" id="SSF53850">
    <property type="entry name" value="Periplasmic binding protein-like II"/>
    <property type="match status" value="1"/>
</dbReference>
<dbReference type="PRINTS" id="PR00039">
    <property type="entry name" value="HTHLYSR"/>
</dbReference>
<keyword evidence="5" id="KW-0804">Transcription</keyword>